<gene>
    <name evidence="3" type="ORF">K470DRAFT_219661</name>
</gene>
<protein>
    <submittedName>
        <fullName evidence="3">Uncharacterized protein</fullName>
    </submittedName>
</protein>
<evidence type="ECO:0000313" key="4">
    <source>
        <dbReference type="Proteomes" id="UP000799421"/>
    </source>
</evidence>
<dbReference type="GO" id="GO:0045271">
    <property type="term" value="C:respiratory chain complex I"/>
    <property type="evidence" value="ECO:0007669"/>
    <property type="project" value="InterPro"/>
</dbReference>
<reference evidence="3" key="1">
    <citation type="journal article" date="2020" name="Stud. Mycol.">
        <title>101 Dothideomycetes genomes: a test case for predicting lifestyles and emergence of pathogens.</title>
        <authorList>
            <person name="Haridas S."/>
            <person name="Albert R."/>
            <person name="Binder M."/>
            <person name="Bloem J."/>
            <person name="Labutti K."/>
            <person name="Salamov A."/>
            <person name="Andreopoulos B."/>
            <person name="Baker S."/>
            <person name="Barry K."/>
            <person name="Bills G."/>
            <person name="Bluhm B."/>
            <person name="Cannon C."/>
            <person name="Castanera R."/>
            <person name="Culley D."/>
            <person name="Daum C."/>
            <person name="Ezra D."/>
            <person name="Gonzalez J."/>
            <person name="Henrissat B."/>
            <person name="Kuo A."/>
            <person name="Liang C."/>
            <person name="Lipzen A."/>
            <person name="Lutzoni F."/>
            <person name="Magnuson J."/>
            <person name="Mondo S."/>
            <person name="Nolan M."/>
            <person name="Ohm R."/>
            <person name="Pangilinan J."/>
            <person name="Park H.-J."/>
            <person name="Ramirez L."/>
            <person name="Alfaro M."/>
            <person name="Sun H."/>
            <person name="Tritt A."/>
            <person name="Yoshinaga Y."/>
            <person name="Zwiers L.-H."/>
            <person name="Turgeon B."/>
            <person name="Goodwin S."/>
            <person name="Spatafora J."/>
            <person name="Crous P."/>
            <person name="Grigoriev I."/>
        </authorList>
    </citation>
    <scope>NUCLEOTIDE SEQUENCE</scope>
    <source>
        <strain evidence="3">CBS 480.64</strain>
    </source>
</reference>
<dbReference type="OrthoDB" id="10255576at2759"/>
<feature type="compositionally biased region" description="Polar residues" evidence="2">
    <location>
        <begin position="120"/>
        <end position="132"/>
    </location>
</feature>
<dbReference type="InterPro" id="IPR007763">
    <property type="entry name" value="NDUFA12"/>
</dbReference>
<organism evidence="3 4">
    <name type="scientific">Piedraia hortae CBS 480.64</name>
    <dbReference type="NCBI Taxonomy" id="1314780"/>
    <lineage>
        <taxon>Eukaryota</taxon>
        <taxon>Fungi</taxon>
        <taxon>Dikarya</taxon>
        <taxon>Ascomycota</taxon>
        <taxon>Pezizomycotina</taxon>
        <taxon>Dothideomycetes</taxon>
        <taxon>Dothideomycetidae</taxon>
        <taxon>Capnodiales</taxon>
        <taxon>Piedraiaceae</taxon>
        <taxon>Piedraia</taxon>
    </lineage>
</organism>
<feature type="region of interest" description="Disordered" evidence="2">
    <location>
        <begin position="113"/>
        <end position="179"/>
    </location>
</feature>
<dbReference type="GO" id="GO:0005739">
    <property type="term" value="C:mitochondrion"/>
    <property type="evidence" value="ECO:0007669"/>
    <property type="project" value="TreeGrafter"/>
</dbReference>
<sequence length="179" mass="20986">MPSPVRSLWYRWKALRLPWRKRFFVGLDLDGNTFWEFKDTISSQRLRRIVKHKNAAYFSDIQVSPQWMQWLRHARKEAPTIAEQQHEISRQATMKMLAERADERWKALPSYLDSPEKLQPQPTTSLQDSQAPIPTPDETRAKSPKFNSTKKGDTSHHPKGNPGDSWQPEIWTPDAAPRR</sequence>
<evidence type="ECO:0000256" key="2">
    <source>
        <dbReference type="SAM" id="MobiDB-lite"/>
    </source>
</evidence>
<dbReference type="GO" id="GO:0032981">
    <property type="term" value="P:mitochondrial respiratory chain complex I assembly"/>
    <property type="evidence" value="ECO:0007669"/>
    <property type="project" value="TreeGrafter"/>
</dbReference>
<dbReference type="InterPro" id="IPR052618">
    <property type="entry name" value="ComplexI_NDUFA12"/>
</dbReference>
<name>A0A6A7BWV7_9PEZI</name>
<dbReference type="Proteomes" id="UP000799421">
    <property type="component" value="Unassembled WGS sequence"/>
</dbReference>
<dbReference type="EMBL" id="MU005996">
    <property type="protein sequence ID" value="KAF2859195.1"/>
    <property type="molecule type" value="Genomic_DNA"/>
</dbReference>
<dbReference type="AlphaFoldDB" id="A0A6A7BWV7"/>
<accession>A0A6A7BWV7</accession>
<dbReference type="PANTHER" id="PTHR32470:SF2">
    <property type="entry name" value="NADH DEHYDROGENASE [UBIQUINONE] 1 ALPHA SUBCOMPLEX ASSEMBLY FACTOR 2"/>
    <property type="match status" value="1"/>
</dbReference>
<proteinExistence type="inferred from homology"/>
<dbReference type="Pfam" id="PF05071">
    <property type="entry name" value="NDUFA12"/>
    <property type="match status" value="1"/>
</dbReference>
<evidence type="ECO:0000313" key="3">
    <source>
        <dbReference type="EMBL" id="KAF2859195.1"/>
    </source>
</evidence>
<comment type="similarity">
    <text evidence="1">Belongs to the complex I NDUFA12 subunit family.</text>
</comment>
<keyword evidence="4" id="KW-1185">Reference proteome</keyword>
<evidence type="ECO:0000256" key="1">
    <source>
        <dbReference type="ARBA" id="ARBA00007355"/>
    </source>
</evidence>
<dbReference type="PANTHER" id="PTHR32470">
    <property type="entry name" value="ADH DEHYDROGENASE [UBIQUINONE] 1 ALPHA SUBCOMPLEX ASSEMBLY FACTOR 2"/>
    <property type="match status" value="1"/>
</dbReference>